<dbReference type="EMBL" id="CP052766">
    <property type="protein sequence ID" value="QJR79537.1"/>
    <property type="molecule type" value="Genomic_DNA"/>
</dbReference>
<dbReference type="InterPro" id="IPR011051">
    <property type="entry name" value="RmlC_Cupin_sf"/>
</dbReference>
<organism evidence="1 2">
    <name type="scientific">Alteromonas pelagimontana</name>
    <dbReference type="NCBI Taxonomy" id="1858656"/>
    <lineage>
        <taxon>Bacteria</taxon>
        <taxon>Pseudomonadati</taxon>
        <taxon>Pseudomonadota</taxon>
        <taxon>Gammaproteobacteria</taxon>
        <taxon>Alteromonadales</taxon>
        <taxon>Alteromonadaceae</taxon>
        <taxon>Alteromonas/Salinimonas group</taxon>
        <taxon>Alteromonas</taxon>
    </lineage>
</organism>
<dbReference type="OrthoDB" id="4205621at2"/>
<evidence type="ECO:0000313" key="2">
    <source>
        <dbReference type="Proteomes" id="UP000219285"/>
    </source>
</evidence>
<reference evidence="1 2" key="2">
    <citation type="submission" date="2020-04" db="EMBL/GenBank/DDBJ databases">
        <title>Complete genome sequence of Alteromonas pelagimontana 5.12T.</title>
        <authorList>
            <person name="Sinha R.K."/>
            <person name="Krishnan K.P."/>
            <person name="Kurian J.P."/>
        </authorList>
    </citation>
    <scope>NUCLEOTIDE SEQUENCE [LARGE SCALE GENOMIC DNA]</scope>
    <source>
        <strain evidence="1 2">5.12</strain>
    </source>
</reference>
<dbReference type="Gene3D" id="2.60.120.10">
    <property type="entry name" value="Jelly Rolls"/>
    <property type="match status" value="1"/>
</dbReference>
<protein>
    <submittedName>
        <fullName evidence="1">DUF861 domain-containing protein</fullName>
    </submittedName>
</protein>
<dbReference type="InterPro" id="IPR014710">
    <property type="entry name" value="RmlC-like_jellyroll"/>
</dbReference>
<reference evidence="2" key="1">
    <citation type="submission" date="2014-12" db="EMBL/GenBank/DDBJ databases">
        <title>Complete genome sequence of a multi-drug resistant Klebsiella pneumoniae.</title>
        <authorList>
            <person name="Hua X."/>
            <person name="Chen Q."/>
            <person name="Li X."/>
            <person name="Feng Y."/>
            <person name="Ruan Z."/>
            <person name="Yu Y."/>
        </authorList>
    </citation>
    <scope>NUCLEOTIDE SEQUENCE [LARGE SCALE GENOMIC DNA]</scope>
    <source>
        <strain evidence="2">5.12</strain>
    </source>
</reference>
<gene>
    <name evidence="1" type="ORF">CA267_001365</name>
</gene>
<accession>A0A6M4M8S3</accession>
<sequence>MKIPRIYSDDKGKSHFGEVEIPLSDGGPIGLLSERFPAGNILFRETPADYNFEWHPAPARQLLFIIKGRAEFKVSSGERHIFGAGDVLLLEDTTGEGHCSKAMFNEVRHSIFVTLPDDVIFENADNETER</sequence>
<dbReference type="AlphaFoldDB" id="A0A6M4M8S3"/>
<dbReference type="Proteomes" id="UP000219285">
    <property type="component" value="Chromosome"/>
</dbReference>
<evidence type="ECO:0000313" key="1">
    <source>
        <dbReference type="EMBL" id="QJR79537.1"/>
    </source>
</evidence>
<proteinExistence type="predicted"/>
<dbReference type="SUPFAM" id="SSF51182">
    <property type="entry name" value="RmlC-like cupins"/>
    <property type="match status" value="1"/>
</dbReference>
<dbReference type="KEGG" id="apel:CA267_001365"/>
<keyword evidence="2" id="KW-1185">Reference proteome</keyword>
<dbReference type="RefSeq" id="WP_075609133.1">
    <property type="nucleotide sequence ID" value="NZ_CP052766.1"/>
</dbReference>
<name>A0A6M4M8S3_9ALTE</name>